<protein>
    <submittedName>
        <fullName evidence="2">PiggyBac transposable element-derived protein 4</fullName>
    </submittedName>
</protein>
<reference evidence="2 3" key="1">
    <citation type="journal article" date="2021" name="Elife">
        <title>Chloroplast acquisition without the gene transfer in kleptoplastic sea slugs, Plakobranchus ocellatus.</title>
        <authorList>
            <person name="Maeda T."/>
            <person name="Takahashi S."/>
            <person name="Yoshida T."/>
            <person name="Shimamura S."/>
            <person name="Takaki Y."/>
            <person name="Nagai Y."/>
            <person name="Toyoda A."/>
            <person name="Suzuki Y."/>
            <person name="Arimoto A."/>
            <person name="Ishii H."/>
            <person name="Satoh N."/>
            <person name="Nishiyama T."/>
            <person name="Hasebe M."/>
            <person name="Maruyama T."/>
            <person name="Minagawa J."/>
            <person name="Obokata J."/>
            <person name="Shigenobu S."/>
        </authorList>
    </citation>
    <scope>NUCLEOTIDE SEQUENCE [LARGE SCALE GENOMIC DNA]</scope>
</reference>
<dbReference type="Pfam" id="PF13843">
    <property type="entry name" value="DDE_Tnp_1_7"/>
    <property type="match status" value="1"/>
</dbReference>
<dbReference type="Proteomes" id="UP000735302">
    <property type="component" value="Unassembled WGS sequence"/>
</dbReference>
<organism evidence="2 3">
    <name type="scientific">Plakobranchus ocellatus</name>
    <dbReference type="NCBI Taxonomy" id="259542"/>
    <lineage>
        <taxon>Eukaryota</taxon>
        <taxon>Metazoa</taxon>
        <taxon>Spiralia</taxon>
        <taxon>Lophotrochozoa</taxon>
        <taxon>Mollusca</taxon>
        <taxon>Gastropoda</taxon>
        <taxon>Heterobranchia</taxon>
        <taxon>Euthyneura</taxon>
        <taxon>Panpulmonata</taxon>
        <taxon>Sacoglossa</taxon>
        <taxon>Placobranchoidea</taxon>
        <taxon>Plakobranchidae</taxon>
        <taxon>Plakobranchus</taxon>
    </lineage>
</organism>
<proteinExistence type="predicted"/>
<dbReference type="EMBL" id="BLXT01007498">
    <property type="protein sequence ID" value="GFO39553.1"/>
    <property type="molecule type" value="Genomic_DNA"/>
</dbReference>
<accession>A0AAV4D5T7</accession>
<sequence>MLTYLNEKFQTVYIPYVDVTIDESMVKFKGRLGFRQYMPAKPIKWSIKVWCLAESSTACMNSFQIYSGKEADQEQGLAHRVVKDLLVPYHHTNIRVTMDNFYTSVPLLRDLPLSGICAAGTVLPKDFLPKAVRLEKHQFHVAQAVQLMTHMDTKAVCVLSNHHSPTQTCTATSRCSCCPC</sequence>
<dbReference type="PANTHER" id="PTHR46599">
    <property type="entry name" value="PIGGYBAC TRANSPOSABLE ELEMENT-DERIVED PROTEIN 4"/>
    <property type="match status" value="1"/>
</dbReference>
<dbReference type="AlphaFoldDB" id="A0AAV4D5T7"/>
<dbReference type="PANTHER" id="PTHR46599:SF3">
    <property type="entry name" value="PIGGYBAC TRANSPOSABLE ELEMENT-DERIVED PROTEIN 4"/>
    <property type="match status" value="1"/>
</dbReference>
<comment type="caution">
    <text evidence="2">The sequence shown here is derived from an EMBL/GenBank/DDBJ whole genome shotgun (WGS) entry which is preliminary data.</text>
</comment>
<evidence type="ECO:0000313" key="3">
    <source>
        <dbReference type="Proteomes" id="UP000735302"/>
    </source>
</evidence>
<evidence type="ECO:0000313" key="2">
    <source>
        <dbReference type="EMBL" id="GFO39553.1"/>
    </source>
</evidence>
<name>A0AAV4D5T7_9GAST</name>
<gene>
    <name evidence="2" type="ORF">PoB_006605800</name>
</gene>
<keyword evidence="3" id="KW-1185">Reference proteome</keyword>
<feature type="domain" description="PiggyBac transposable element-derived protein" evidence="1">
    <location>
        <begin position="1"/>
        <end position="170"/>
    </location>
</feature>
<dbReference type="InterPro" id="IPR029526">
    <property type="entry name" value="PGBD"/>
</dbReference>
<evidence type="ECO:0000259" key="1">
    <source>
        <dbReference type="Pfam" id="PF13843"/>
    </source>
</evidence>